<evidence type="ECO:0000313" key="2">
    <source>
        <dbReference type="Proteomes" id="UP000589373"/>
    </source>
</evidence>
<name>A0A847D644_9LACT</name>
<sequence>MGIFGSGKKKEFKRGMEAGAKPFEDKFEQIGEQVDSAKEDLSNQINSFSGIQDAILTELSNQEKKELFDLNTEKSICSLDSDDKEFSLGILYSVADLFQETSDLQKQYLIRLQRYFGITEPNQNVGLNKIENLDDLATQKALYQLVNEFVFLHDGAFHEDELDEELYDYFSLNKKTKNTLRDGIERLTKITGYFGLIEKYGYEAVEEYLIDGATEQAEHSASLIDENLLEILRDYMTALDPEANFAIGNEIDLELAEDFKVIFDVPEDEEILCGCYDWIVTSEKIYIDGITIETISVPYKELIEIDYDDAHLFVTTESEFLKFTLFESSNIDITITDCIFWIEILSKAANGIFEYKTDLSINNNYLNRYRNELERMKSDDDINMWLDELTVYPKTSLGHRLFLMNNLNIPHDKIIAYTDDNFIFSEEKILYKFISGVNEGNTMKNIVEFDLGAISGFNVESVAKNLLSQQKLTISMIGVNNELNSCSYEGDIVSAAYLELKSLKYSISKIIRLSQEYHFKLKNDILEG</sequence>
<evidence type="ECO:0000313" key="1">
    <source>
        <dbReference type="EMBL" id="NLD32118.1"/>
    </source>
</evidence>
<reference evidence="1 2" key="1">
    <citation type="journal article" date="2020" name="Biotechnol. Biofuels">
        <title>New insights from the biogas microbiome by comprehensive genome-resolved metagenomics of nearly 1600 species originating from multiple anaerobic digesters.</title>
        <authorList>
            <person name="Campanaro S."/>
            <person name="Treu L."/>
            <person name="Rodriguez-R L.M."/>
            <person name="Kovalovszki A."/>
            <person name="Ziels R.M."/>
            <person name="Maus I."/>
            <person name="Zhu X."/>
            <person name="Kougias P.G."/>
            <person name="Basile A."/>
            <person name="Luo G."/>
            <person name="Schluter A."/>
            <person name="Konstantinidis K.T."/>
            <person name="Angelidaki I."/>
        </authorList>
    </citation>
    <scope>NUCLEOTIDE SEQUENCE [LARGE SCALE GENOMIC DNA]</scope>
    <source>
        <strain evidence="1">AS07pgkLD_105</strain>
    </source>
</reference>
<dbReference type="AlphaFoldDB" id="A0A847D644"/>
<proteinExistence type="predicted"/>
<comment type="caution">
    <text evidence="1">The sequence shown here is derived from an EMBL/GenBank/DDBJ whole genome shotgun (WGS) entry which is preliminary data.</text>
</comment>
<dbReference type="Proteomes" id="UP000589373">
    <property type="component" value="Unassembled WGS sequence"/>
</dbReference>
<dbReference type="RefSeq" id="WP_276646300.1">
    <property type="nucleotide sequence ID" value="NZ_JAAZCD010000175.1"/>
</dbReference>
<protein>
    <submittedName>
        <fullName evidence="1">Uncharacterized protein</fullName>
    </submittedName>
</protein>
<gene>
    <name evidence="1" type="ORF">GX662_07650</name>
</gene>
<organism evidence="1 2">
    <name type="scientific">Trichococcus flocculiformis</name>
    <dbReference type="NCBI Taxonomy" id="82803"/>
    <lineage>
        <taxon>Bacteria</taxon>
        <taxon>Bacillati</taxon>
        <taxon>Bacillota</taxon>
        <taxon>Bacilli</taxon>
        <taxon>Lactobacillales</taxon>
        <taxon>Carnobacteriaceae</taxon>
        <taxon>Trichococcus</taxon>
    </lineage>
</organism>
<accession>A0A847D644</accession>
<dbReference type="EMBL" id="JAAZCD010000175">
    <property type="protein sequence ID" value="NLD32118.1"/>
    <property type="molecule type" value="Genomic_DNA"/>
</dbReference>